<accession>A0A1I7WCP2</accession>
<name>A0A1I7WCP2_HETBA</name>
<dbReference type="Proteomes" id="UP000095283">
    <property type="component" value="Unplaced"/>
</dbReference>
<evidence type="ECO:0000313" key="2">
    <source>
        <dbReference type="WBParaSite" id="Hba_02492"/>
    </source>
</evidence>
<protein>
    <submittedName>
        <fullName evidence="2">Uncharacterized protein</fullName>
    </submittedName>
</protein>
<dbReference type="WBParaSite" id="Hba_02492">
    <property type="protein sequence ID" value="Hba_02492"/>
    <property type="gene ID" value="Hba_02492"/>
</dbReference>
<proteinExistence type="predicted"/>
<evidence type="ECO:0000313" key="1">
    <source>
        <dbReference type="Proteomes" id="UP000095283"/>
    </source>
</evidence>
<reference evidence="2" key="1">
    <citation type="submission" date="2016-11" db="UniProtKB">
        <authorList>
            <consortium name="WormBaseParasite"/>
        </authorList>
    </citation>
    <scope>IDENTIFICATION</scope>
</reference>
<organism evidence="1 2">
    <name type="scientific">Heterorhabditis bacteriophora</name>
    <name type="common">Entomopathogenic nematode worm</name>
    <dbReference type="NCBI Taxonomy" id="37862"/>
    <lineage>
        <taxon>Eukaryota</taxon>
        <taxon>Metazoa</taxon>
        <taxon>Ecdysozoa</taxon>
        <taxon>Nematoda</taxon>
        <taxon>Chromadorea</taxon>
        <taxon>Rhabditida</taxon>
        <taxon>Rhabditina</taxon>
        <taxon>Rhabditomorpha</taxon>
        <taxon>Strongyloidea</taxon>
        <taxon>Heterorhabditidae</taxon>
        <taxon>Heterorhabditis</taxon>
    </lineage>
</organism>
<sequence>MTTNWLNRERVIHEKLFDTLSRPLSRVTNNEDLHLSHK</sequence>
<keyword evidence="1" id="KW-1185">Reference proteome</keyword>
<dbReference type="AlphaFoldDB" id="A0A1I7WCP2"/>